<evidence type="ECO:0000313" key="3">
    <source>
        <dbReference type="WBParaSite" id="jg24755"/>
    </source>
</evidence>
<protein>
    <submittedName>
        <fullName evidence="3">Uncharacterized protein</fullName>
    </submittedName>
</protein>
<reference evidence="3" key="1">
    <citation type="submission" date="2022-11" db="UniProtKB">
        <authorList>
            <consortium name="WormBaseParasite"/>
        </authorList>
    </citation>
    <scope>IDENTIFICATION</scope>
</reference>
<dbReference type="Proteomes" id="UP000887574">
    <property type="component" value="Unplaced"/>
</dbReference>
<name>A0A915E115_9BILA</name>
<dbReference type="WBParaSite" id="jg24755">
    <property type="protein sequence ID" value="jg24755"/>
    <property type="gene ID" value="jg24755"/>
</dbReference>
<keyword evidence="2" id="KW-1185">Reference proteome</keyword>
<evidence type="ECO:0000256" key="1">
    <source>
        <dbReference type="SAM" id="MobiDB-lite"/>
    </source>
</evidence>
<dbReference type="AlphaFoldDB" id="A0A915E115"/>
<feature type="compositionally biased region" description="Polar residues" evidence="1">
    <location>
        <begin position="21"/>
        <end position="36"/>
    </location>
</feature>
<organism evidence="2 3">
    <name type="scientific">Ditylenchus dipsaci</name>
    <dbReference type="NCBI Taxonomy" id="166011"/>
    <lineage>
        <taxon>Eukaryota</taxon>
        <taxon>Metazoa</taxon>
        <taxon>Ecdysozoa</taxon>
        <taxon>Nematoda</taxon>
        <taxon>Chromadorea</taxon>
        <taxon>Rhabditida</taxon>
        <taxon>Tylenchina</taxon>
        <taxon>Tylenchomorpha</taxon>
        <taxon>Sphaerularioidea</taxon>
        <taxon>Anguinidae</taxon>
        <taxon>Anguininae</taxon>
        <taxon>Ditylenchus</taxon>
    </lineage>
</organism>
<sequence length="78" mass="8608">MDKDEWPKLGFKSNVEEEMSDNVQPSKQGDQSSKANVNVTDKAFAAVLTAPGRSLAPTGNLLSKVEVRARSCWSPFFY</sequence>
<accession>A0A915E115</accession>
<feature type="region of interest" description="Disordered" evidence="1">
    <location>
        <begin position="1"/>
        <end position="36"/>
    </location>
</feature>
<proteinExistence type="predicted"/>
<evidence type="ECO:0000313" key="2">
    <source>
        <dbReference type="Proteomes" id="UP000887574"/>
    </source>
</evidence>